<dbReference type="PANTHER" id="PTHR42749:SF1">
    <property type="entry name" value="CELL SHAPE-DETERMINING PROTEIN MREB"/>
    <property type="match status" value="1"/>
</dbReference>
<accession>A0A317VN08</accession>
<dbReference type="STRING" id="1448321.A0A317VN08"/>
<evidence type="ECO:0000313" key="2">
    <source>
        <dbReference type="Proteomes" id="UP000247233"/>
    </source>
</evidence>
<evidence type="ECO:0000313" key="1">
    <source>
        <dbReference type="EMBL" id="PWY74318.1"/>
    </source>
</evidence>
<dbReference type="AlphaFoldDB" id="A0A317VN08"/>
<dbReference type="Proteomes" id="UP000247233">
    <property type="component" value="Unassembled WGS sequence"/>
</dbReference>
<organism evidence="1 2">
    <name type="scientific">Aspergillus heteromorphus CBS 117.55</name>
    <dbReference type="NCBI Taxonomy" id="1448321"/>
    <lineage>
        <taxon>Eukaryota</taxon>
        <taxon>Fungi</taxon>
        <taxon>Dikarya</taxon>
        <taxon>Ascomycota</taxon>
        <taxon>Pezizomycotina</taxon>
        <taxon>Eurotiomycetes</taxon>
        <taxon>Eurotiomycetidae</taxon>
        <taxon>Eurotiales</taxon>
        <taxon>Aspergillaceae</taxon>
        <taxon>Aspergillus</taxon>
        <taxon>Aspergillus subgen. Circumdati</taxon>
    </lineage>
</organism>
<name>A0A317VN08_9EURO</name>
<dbReference type="EMBL" id="MSFL01000023">
    <property type="protein sequence ID" value="PWY74318.1"/>
    <property type="molecule type" value="Genomic_DNA"/>
</dbReference>
<dbReference type="InterPro" id="IPR043129">
    <property type="entry name" value="ATPase_NBD"/>
</dbReference>
<comment type="caution">
    <text evidence="1">The sequence shown here is derived from an EMBL/GenBank/DDBJ whole genome shotgun (WGS) entry which is preliminary data.</text>
</comment>
<evidence type="ECO:0008006" key="3">
    <source>
        <dbReference type="Google" id="ProtNLM"/>
    </source>
</evidence>
<dbReference type="RefSeq" id="XP_025396965.1">
    <property type="nucleotide sequence ID" value="XM_025546801.1"/>
</dbReference>
<dbReference type="GeneID" id="37069038"/>
<keyword evidence="2" id="KW-1185">Reference proteome</keyword>
<sequence length="423" mass="46177">MASPNRKVVVGIDYGTTKTCVCYGVQDDGSEPGDILIRSIYFENGVSTPSAISYSGGTVRWGKSAESAANHYKWTKLLLDNSYATDVAAFSVGNEAGNPHFRLLGNTTAARGGGATIDATLLEEVARHCQVHLGDLQPQIQGSNLLERVARLKIDFQGHGDQTLALPETIVPQFGPDAVEMTVQPQLLRGAIEEVVVEAVRLLMGQPGVDAHYILLVGGISQIPFLRERFRRALPDGMTIVVPRHYVYVRPSIVNADLGSNSKRRTELVAHGATLRGLLGPAIPTAVIRRHCGIISDTPGGVYDDGLLAVVPREGLKSRSSEEAGNLSLRIYHEEGSTRFKYIRFVQSDDRVAAASSECRIACDIEGVQLDRFFVHHLQGSRKFLLSFRIDWQITKDSEVQLTAYAVNDEYEHQVGANTVSIP</sequence>
<dbReference type="VEuPathDB" id="FungiDB:BO70DRAFT_398648"/>
<proteinExistence type="predicted"/>
<dbReference type="Gene3D" id="3.90.640.10">
    <property type="entry name" value="Actin, Chain A, domain 4"/>
    <property type="match status" value="1"/>
</dbReference>
<dbReference type="PANTHER" id="PTHR42749">
    <property type="entry name" value="CELL SHAPE-DETERMINING PROTEIN MREB"/>
    <property type="match status" value="1"/>
</dbReference>
<protein>
    <recommendedName>
        <fullName evidence="3">Actin-like ATPase domain-containing protein</fullName>
    </recommendedName>
</protein>
<dbReference type="OrthoDB" id="2963168at2759"/>
<gene>
    <name evidence="1" type="ORF">BO70DRAFT_398648</name>
</gene>
<dbReference type="SUPFAM" id="SSF53067">
    <property type="entry name" value="Actin-like ATPase domain"/>
    <property type="match status" value="2"/>
</dbReference>
<reference evidence="1 2" key="1">
    <citation type="submission" date="2016-12" db="EMBL/GenBank/DDBJ databases">
        <title>The genomes of Aspergillus section Nigri reveals drivers in fungal speciation.</title>
        <authorList>
            <consortium name="DOE Joint Genome Institute"/>
            <person name="Vesth T.C."/>
            <person name="Nybo J."/>
            <person name="Theobald S."/>
            <person name="Brandl J."/>
            <person name="Frisvad J.C."/>
            <person name="Nielsen K.F."/>
            <person name="Lyhne E.K."/>
            <person name="Kogle M.E."/>
            <person name="Kuo A."/>
            <person name="Riley R."/>
            <person name="Clum A."/>
            <person name="Nolan M."/>
            <person name="Lipzen A."/>
            <person name="Salamov A."/>
            <person name="Henrissat B."/>
            <person name="Wiebenga A."/>
            <person name="De Vries R.P."/>
            <person name="Grigoriev I.V."/>
            <person name="Mortensen U.H."/>
            <person name="Andersen M.R."/>
            <person name="Baker S.E."/>
        </authorList>
    </citation>
    <scope>NUCLEOTIDE SEQUENCE [LARGE SCALE GENOMIC DNA]</scope>
    <source>
        <strain evidence="1 2">CBS 117.55</strain>
    </source>
</reference>
<dbReference type="Gene3D" id="3.30.420.40">
    <property type="match status" value="1"/>
</dbReference>